<reference evidence="1 2" key="1">
    <citation type="journal article" date="2019" name="Int. J. Syst. Evol. Microbiol.">
        <title>Limnobaculum parvum gen. nov., sp. nov., isolated from a freshwater lake.</title>
        <authorList>
            <person name="Baek C."/>
            <person name="Shin S.K."/>
            <person name="Yi H."/>
        </authorList>
    </citation>
    <scope>NUCLEOTIDE SEQUENCE [LARGE SCALE GENOMIC DNA]</scope>
    <source>
        <strain evidence="1 2">HYN0051</strain>
    </source>
</reference>
<organism evidence="1 2">
    <name type="scientific">Limnobaculum parvum</name>
    <dbReference type="NCBI Taxonomy" id="2172103"/>
    <lineage>
        <taxon>Bacteria</taxon>
        <taxon>Pseudomonadati</taxon>
        <taxon>Pseudomonadota</taxon>
        <taxon>Gammaproteobacteria</taxon>
        <taxon>Enterobacterales</taxon>
        <taxon>Budviciaceae</taxon>
        <taxon>Limnobaculum</taxon>
    </lineage>
</organism>
<proteinExistence type="predicted"/>
<gene>
    <name evidence="1" type="ORF">HYN51_02640</name>
</gene>
<accession>A0A2Y9TUZ9</accession>
<keyword evidence="2" id="KW-1185">Reference proteome</keyword>
<dbReference type="EMBL" id="CP029185">
    <property type="protein sequence ID" value="AWH87558.1"/>
    <property type="molecule type" value="Genomic_DNA"/>
</dbReference>
<dbReference type="RefSeq" id="WP_108899646.1">
    <property type="nucleotide sequence ID" value="NZ_CP029185.2"/>
</dbReference>
<dbReference type="GO" id="GO:0008939">
    <property type="term" value="F:nicotinate-nucleotide-dimethylbenzimidazole phosphoribosyltransferase activity"/>
    <property type="evidence" value="ECO:0007669"/>
    <property type="project" value="InterPro"/>
</dbReference>
<dbReference type="OrthoDB" id="9781491at2"/>
<dbReference type="Proteomes" id="UP000244908">
    <property type="component" value="Chromosome"/>
</dbReference>
<dbReference type="Pfam" id="PF02277">
    <property type="entry name" value="DBI_PRT"/>
    <property type="match status" value="1"/>
</dbReference>
<sequence>MTMKLGEGSGAVIVFPIRDAACAMAAKVRCLIKSDILLP</sequence>
<dbReference type="InterPro" id="IPR003200">
    <property type="entry name" value="Nict_dMeBzImd_PRibTrfase"/>
</dbReference>
<evidence type="ECO:0000313" key="1">
    <source>
        <dbReference type="EMBL" id="AWH87558.1"/>
    </source>
</evidence>
<protein>
    <submittedName>
        <fullName evidence="1">Uncharacterized protein</fullName>
    </submittedName>
</protein>
<dbReference type="KEGG" id="lpv:HYN51_02640"/>
<dbReference type="Gene3D" id="3.40.50.10210">
    <property type="match status" value="1"/>
</dbReference>
<name>A0A2Y9TUZ9_9GAMM</name>
<dbReference type="AlphaFoldDB" id="A0A2Y9TUZ9"/>
<dbReference type="InterPro" id="IPR036087">
    <property type="entry name" value="Nict_dMeBzImd_PRibTrfase_sf"/>
</dbReference>
<evidence type="ECO:0000313" key="2">
    <source>
        <dbReference type="Proteomes" id="UP000244908"/>
    </source>
</evidence>